<dbReference type="PROSITE" id="PS00135">
    <property type="entry name" value="TRYPSIN_SER"/>
    <property type="match status" value="1"/>
</dbReference>
<dbReference type="Pfam" id="PF00089">
    <property type="entry name" value="Trypsin"/>
    <property type="match status" value="1"/>
</dbReference>
<dbReference type="Proteomes" id="UP000694563">
    <property type="component" value="Chromosome W"/>
</dbReference>
<organism evidence="10 11">
    <name type="scientific">Catharus ustulatus</name>
    <name type="common">Russet-backed thrush</name>
    <name type="synonym">Hylocichla ustulatus</name>
    <dbReference type="NCBI Taxonomy" id="91951"/>
    <lineage>
        <taxon>Eukaryota</taxon>
        <taxon>Metazoa</taxon>
        <taxon>Chordata</taxon>
        <taxon>Craniata</taxon>
        <taxon>Vertebrata</taxon>
        <taxon>Euteleostomi</taxon>
        <taxon>Archelosauria</taxon>
        <taxon>Archosauria</taxon>
        <taxon>Dinosauria</taxon>
        <taxon>Saurischia</taxon>
        <taxon>Theropoda</taxon>
        <taxon>Coelurosauria</taxon>
        <taxon>Aves</taxon>
        <taxon>Neognathae</taxon>
        <taxon>Neoaves</taxon>
        <taxon>Telluraves</taxon>
        <taxon>Australaves</taxon>
        <taxon>Passeriformes</taxon>
        <taxon>Turdidae</taxon>
        <taxon>Catharus</taxon>
    </lineage>
</organism>
<keyword evidence="7" id="KW-1015">Disulfide bond</keyword>
<keyword evidence="11" id="KW-1185">Reference proteome</keyword>
<evidence type="ECO:0000256" key="7">
    <source>
        <dbReference type="ARBA" id="ARBA00023157"/>
    </source>
</evidence>
<keyword evidence="5" id="KW-0378">Hydrolase</keyword>
<dbReference type="InterPro" id="IPR043504">
    <property type="entry name" value="Peptidase_S1_PA_chymotrypsin"/>
</dbReference>
<dbReference type="InterPro" id="IPR009003">
    <property type="entry name" value="Peptidase_S1_PA"/>
</dbReference>
<dbReference type="InterPro" id="IPR001254">
    <property type="entry name" value="Trypsin_dom"/>
</dbReference>
<dbReference type="Gene3D" id="2.40.10.10">
    <property type="entry name" value="Trypsin-like serine proteases"/>
    <property type="match status" value="1"/>
</dbReference>
<feature type="domain" description="Peptidase S1" evidence="9">
    <location>
        <begin position="10"/>
        <end position="247"/>
    </location>
</feature>
<dbReference type="InterPro" id="IPR033116">
    <property type="entry name" value="TRYPSIN_SER"/>
</dbReference>
<evidence type="ECO:0000259" key="9">
    <source>
        <dbReference type="PROSITE" id="PS50240"/>
    </source>
</evidence>
<evidence type="ECO:0000256" key="1">
    <source>
        <dbReference type="ARBA" id="ARBA00001656"/>
    </source>
</evidence>
<name>A0A8C3UNI9_CATUS</name>
<dbReference type="SMART" id="SM00020">
    <property type="entry name" value="Tryp_SPc"/>
    <property type="match status" value="1"/>
</dbReference>
<evidence type="ECO:0000256" key="8">
    <source>
        <dbReference type="ARBA" id="ARBA00024195"/>
    </source>
</evidence>
<reference evidence="10" key="1">
    <citation type="submission" date="2020-10" db="EMBL/GenBank/DDBJ databases">
        <title>Catharus ustulatus (Swainson's thrush) genome, bCatUst1, primary haplotype v2.</title>
        <authorList>
            <person name="Delmore K."/>
            <person name="Vafadar M."/>
            <person name="Formenti G."/>
            <person name="Chow W."/>
            <person name="Pelan S."/>
            <person name="Howe K."/>
            <person name="Rhie A."/>
            <person name="Mountcastle J."/>
            <person name="Haase B."/>
            <person name="Fedrigo O."/>
            <person name="Jarvis E.D."/>
        </authorList>
    </citation>
    <scope>NUCLEOTIDE SEQUENCE [LARGE SCALE GENOMIC DNA]</scope>
</reference>
<dbReference type="PROSITE" id="PS50240">
    <property type="entry name" value="TRYPSIN_DOM"/>
    <property type="match status" value="1"/>
</dbReference>
<dbReference type="GO" id="GO:0007340">
    <property type="term" value="P:acrosome reaction"/>
    <property type="evidence" value="ECO:0007669"/>
    <property type="project" value="TreeGrafter"/>
</dbReference>
<dbReference type="PANTHER" id="PTHR24252">
    <property type="entry name" value="ACROSIN-RELATED"/>
    <property type="match status" value="1"/>
</dbReference>
<proteinExistence type="inferred from homology"/>
<keyword evidence="6" id="KW-0720">Serine protease</keyword>
<dbReference type="PRINTS" id="PR00722">
    <property type="entry name" value="CHYMOTRYPSIN"/>
</dbReference>
<dbReference type="AlphaFoldDB" id="A0A8C3UNI9"/>
<dbReference type="GO" id="GO:0004252">
    <property type="term" value="F:serine-type endopeptidase activity"/>
    <property type="evidence" value="ECO:0007669"/>
    <property type="project" value="InterPro"/>
</dbReference>
<accession>A0A8C3UNI9</accession>
<evidence type="ECO:0000256" key="3">
    <source>
        <dbReference type="ARBA" id="ARBA00017161"/>
    </source>
</evidence>
<comment type="catalytic activity">
    <reaction evidence="1">
        <text>Preferential cleavage: Arg-|-Xaa, Lys-|-Xaa.</text>
        <dbReference type="EC" id="3.4.21.10"/>
    </reaction>
</comment>
<evidence type="ECO:0000256" key="4">
    <source>
        <dbReference type="ARBA" id="ARBA00022670"/>
    </source>
</evidence>
<evidence type="ECO:0000313" key="10">
    <source>
        <dbReference type="Ensembl" id="ENSCUSP00005018414.1"/>
    </source>
</evidence>
<dbReference type="FunFam" id="2.40.10.10:FF:000002">
    <property type="entry name" value="Transmembrane protease serine"/>
    <property type="match status" value="1"/>
</dbReference>
<dbReference type="PANTHER" id="PTHR24252:SF8">
    <property type="entry name" value="ACROSIN"/>
    <property type="match status" value="1"/>
</dbReference>
<dbReference type="FunFam" id="2.40.10.10:FF:000068">
    <property type="entry name" value="transmembrane protease serine 2"/>
    <property type="match status" value="1"/>
</dbReference>
<comment type="similarity">
    <text evidence="8">Belongs to the peptidase S1 family. CLIP subfamily.</text>
</comment>
<reference evidence="10" key="2">
    <citation type="submission" date="2025-08" db="UniProtKB">
        <authorList>
            <consortium name="Ensembl"/>
        </authorList>
    </citation>
    <scope>IDENTIFICATION</scope>
</reference>
<keyword evidence="4" id="KW-0645">Protease</keyword>
<dbReference type="InterPro" id="IPR001314">
    <property type="entry name" value="Peptidase_S1A"/>
</dbReference>
<sequence length="351" mass="38651">MPATVSSSRVVGGTDVLPGYGAWAGIVSFRPIWTLQYSMHVCGGTLISPKWVLIAAHCFDNEWAVVIGATIMNQITQDVVVRGVKRVINHEKYDRETVFNDIAVMELDRPVECTSFIQLACLPGPSVKLSELKNCYIAGWGDTYAKSKVGSEILQQAKVQVVNNKLCNSTDYLQGYIHDFHVCSSGVTGLGICQGDSGGPITCQDKSGDFFWQIGVHSWAIGCARYKKPGVSTSTQYYYNWIRYKTGIKPATGIKPTPAVTATPAPAYTSSPLQTLPPSSTKPCPLPREKLLQFFNLLKDILPPKNPQSPPVHFWKDGENLLIKMYHHRGWVAFSWYPGHLLAGSMLDPGL</sequence>
<dbReference type="SUPFAM" id="SSF50494">
    <property type="entry name" value="Trypsin-like serine proteases"/>
    <property type="match status" value="1"/>
</dbReference>
<protein>
    <recommendedName>
        <fullName evidence="3">Acrosin</fullName>
        <ecNumber evidence="2">3.4.21.10</ecNumber>
    </recommendedName>
</protein>
<evidence type="ECO:0000256" key="2">
    <source>
        <dbReference type="ARBA" id="ARBA00012050"/>
    </source>
</evidence>
<dbReference type="EC" id="3.4.21.10" evidence="2"/>
<dbReference type="Ensembl" id="ENSCUST00005019100.1">
    <property type="protein sequence ID" value="ENSCUSP00005018414.1"/>
    <property type="gene ID" value="ENSCUSG00005011804.1"/>
</dbReference>
<evidence type="ECO:0000313" key="11">
    <source>
        <dbReference type="Proteomes" id="UP000694563"/>
    </source>
</evidence>
<dbReference type="CDD" id="cd00190">
    <property type="entry name" value="Tryp_SPc"/>
    <property type="match status" value="1"/>
</dbReference>
<evidence type="ECO:0000256" key="5">
    <source>
        <dbReference type="ARBA" id="ARBA00022801"/>
    </source>
</evidence>
<reference evidence="10" key="3">
    <citation type="submission" date="2025-09" db="UniProtKB">
        <authorList>
            <consortium name="Ensembl"/>
        </authorList>
    </citation>
    <scope>IDENTIFICATION</scope>
</reference>
<evidence type="ECO:0000256" key="6">
    <source>
        <dbReference type="ARBA" id="ARBA00022825"/>
    </source>
</evidence>
<dbReference type="GO" id="GO:0006508">
    <property type="term" value="P:proteolysis"/>
    <property type="evidence" value="ECO:0007669"/>
    <property type="project" value="UniProtKB-KW"/>
</dbReference>